<dbReference type="GO" id="GO:0018577">
    <property type="term" value="F:catechol 2,3-dioxygenase activity"/>
    <property type="evidence" value="ECO:0007669"/>
    <property type="project" value="UniProtKB-EC"/>
</dbReference>
<dbReference type="EC" id="1.13.11.2" evidence="2"/>
<dbReference type="InterPro" id="IPR037523">
    <property type="entry name" value="VOC_core"/>
</dbReference>
<reference evidence="2 3" key="1">
    <citation type="submission" date="2020-08" db="EMBL/GenBank/DDBJ databases">
        <title>Genomic Encyclopedia of Type Strains, Phase IV (KMG-IV): sequencing the most valuable type-strain genomes for metagenomic binning, comparative biology and taxonomic classification.</title>
        <authorList>
            <person name="Goeker M."/>
        </authorList>
    </citation>
    <scope>NUCLEOTIDE SEQUENCE [LARGE SCALE GENOMIC DNA]</scope>
    <source>
        <strain evidence="2 3">DSM 26189</strain>
    </source>
</reference>
<dbReference type="PROSITE" id="PS51819">
    <property type="entry name" value="VOC"/>
    <property type="match status" value="2"/>
</dbReference>
<dbReference type="Proteomes" id="UP000571950">
    <property type="component" value="Unassembled WGS sequence"/>
</dbReference>
<comment type="caution">
    <text evidence="2">The sequence shown here is derived from an EMBL/GenBank/DDBJ whole genome shotgun (WGS) entry which is preliminary data.</text>
</comment>
<evidence type="ECO:0000313" key="2">
    <source>
        <dbReference type="EMBL" id="MBB3928248.1"/>
    </source>
</evidence>
<keyword evidence="2" id="KW-0223">Dioxygenase</keyword>
<accession>A0A7W6BJX0</accession>
<dbReference type="Pfam" id="PF00903">
    <property type="entry name" value="Glyoxalase"/>
    <property type="match status" value="1"/>
</dbReference>
<evidence type="ECO:0000259" key="1">
    <source>
        <dbReference type="PROSITE" id="PS51819"/>
    </source>
</evidence>
<dbReference type="InterPro" id="IPR004360">
    <property type="entry name" value="Glyas_Fos-R_dOase_dom"/>
</dbReference>
<dbReference type="EMBL" id="JACIDT010000021">
    <property type="protein sequence ID" value="MBB3928248.1"/>
    <property type="molecule type" value="Genomic_DNA"/>
</dbReference>
<dbReference type="Gene3D" id="3.10.180.10">
    <property type="entry name" value="2,3-Dihydroxybiphenyl 1,2-Dioxygenase, domain 1"/>
    <property type="match status" value="2"/>
</dbReference>
<dbReference type="InterPro" id="IPR029068">
    <property type="entry name" value="Glyas_Bleomycin-R_OHBP_Dase"/>
</dbReference>
<organism evidence="2 3">
    <name type="scientific">Sphingobium jiangsuense</name>
    <dbReference type="NCBI Taxonomy" id="870476"/>
    <lineage>
        <taxon>Bacteria</taxon>
        <taxon>Pseudomonadati</taxon>
        <taxon>Pseudomonadota</taxon>
        <taxon>Alphaproteobacteria</taxon>
        <taxon>Sphingomonadales</taxon>
        <taxon>Sphingomonadaceae</taxon>
        <taxon>Sphingobium</taxon>
    </lineage>
</organism>
<sequence>MAVLGVLSVTLEVPDIEPGIRFYTDAGLLAEVDGSVARLRCDGQDRPSITLLGGHRRKRLHHVTLRAEALDAIAAQVPGHGGQVVPAPEGFSGEGLNGGLSGGLSGGLWVRDPHGMLFHLIERAPDPELAPAAAAFAINEPGRVVRTRRSAILPGKAYPPARPLRLGHVLLFSPDVPKSVEFVTGALGMGLADRSQDIIAFTCARKDSDHHVIAFAKSPGIGFHHASFQVADPDEVGRGGRALLRKAGRGDWGFGRHTIGSNFFHYIQDPWGSWFEYYSDIDYIDDYALWTPTNYDLEDSLASWGPDVPQDFVHNYEVAEQDAFAGA</sequence>
<feature type="domain" description="VOC" evidence="1">
    <location>
        <begin position="5"/>
        <end position="123"/>
    </location>
</feature>
<gene>
    <name evidence="2" type="ORF">GGR43_003992</name>
</gene>
<protein>
    <submittedName>
        <fullName evidence="2">Catechol 2,3-dioxygenase</fullName>
        <ecNumber evidence="2">1.13.11.2</ecNumber>
    </submittedName>
</protein>
<name>A0A7W6BJX0_9SPHN</name>
<feature type="domain" description="VOC" evidence="1">
    <location>
        <begin position="165"/>
        <end position="280"/>
    </location>
</feature>
<keyword evidence="2" id="KW-0560">Oxidoreductase</keyword>
<proteinExistence type="predicted"/>
<dbReference type="RefSeq" id="WP_188073537.1">
    <property type="nucleotide sequence ID" value="NZ_BSPS01000011.1"/>
</dbReference>
<evidence type="ECO:0000313" key="3">
    <source>
        <dbReference type="Proteomes" id="UP000571950"/>
    </source>
</evidence>
<dbReference type="AlphaFoldDB" id="A0A7W6BJX0"/>
<keyword evidence="3" id="KW-1185">Reference proteome</keyword>
<dbReference type="SUPFAM" id="SSF54593">
    <property type="entry name" value="Glyoxalase/Bleomycin resistance protein/Dihydroxybiphenyl dioxygenase"/>
    <property type="match status" value="1"/>
</dbReference>